<dbReference type="InParanoid" id="A0A409WMX5"/>
<name>A0A409WMX5_9AGAR</name>
<sequence>MLMFTLTPQALSAVKTFLALASLTLSLPLSLSLVLLSTSFVPTVHATPIPLPIPPPPVMISRDVITPKIIQPDASAVWSVGSVQVVSWDTSDLPPDSEITNPIGKVVLGYDENGSLNLDFDNPLVQGFNLRDGNVTLTVPDVVPRDDYLIVLYGNSGNTSPTFTITAKDF</sequence>
<evidence type="ECO:0000313" key="1">
    <source>
        <dbReference type="EMBL" id="PPQ79853.1"/>
    </source>
</evidence>
<evidence type="ECO:0000313" key="2">
    <source>
        <dbReference type="Proteomes" id="UP000284842"/>
    </source>
</evidence>
<dbReference type="AlphaFoldDB" id="A0A409WMX5"/>
<protein>
    <submittedName>
        <fullName evidence="1">Uncharacterized protein</fullName>
    </submittedName>
</protein>
<accession>A0A409WMX5</accession>
<keyword evidence="2" id="KW-1185">Reference proteome</keyword>
<organism evidence="1 2">
    <name type="scientific">Panaeolus cyanescens</name>
    <dbReference type="NCBI Taxonomy" id="181874"/>
    <lineage>
        <taxon>Eukaryota</taxon>
        <taxon>Fungi</taxon>
        <taxon>Dikarya</taxon>
        <taxon>Basidiomycota</taxon>
        <taxon>Agaricomycotina</taxon>
        <taxon>Agaricomycetes</taxon>
        <taxon>Agaricomycetidae</taxon>
        <taxon>Agaricales</taxon>
        <taxon>Agaricineae</taxon>
        <taxon>Galeropsidaceae</taxon>
        <taxon>Panaeolus</taxon>
    </lineage>
</organism>
<dbReference type="STRING" id="181874.A0A409WMX5"/>
<reference evidence="1 2" key="1">
    <citation type="journal article" date="2018" name="Evol. Lett.">
        <title>Horizontal gene cluster transfer increased hallucinogenic mushroom diversity.</title>
        <authorList>
            <person name="Reynolds H.T."/>
            <person name="Vijayakumar V."/>
            <person name="Gluck-Thaler E."/>
            <person name="Korotkin H.B."/>
            <person name="Matheny P.B."/>
            <person name="Slot J.C."/>
        </authorList>
    </citation>
    <scope>NUCLEOTIDE SEQUENCE [LARGE SCALE GENOMIC DNA]</scope>
    <source>
        <strain evidence="1 2">2629</strain>
    </source>
</reference>
<dbReference type="Proteomes" id="UP000284842">
    <property type="component" value="Unassembled WGS sequence"/>
</dbReference>
<proteinExistence type="predicted"/>
<dbReference type="EMBL" id="NHTK01005395">
    <property type="protein sequence ID" value="PPQ79853.1"/>
    <property type="molecule type" value="Genomic_DNA"/>
</dbReference>
<gene>
    <name evidence="1" type="ORF">CVT24_003497</name>
</gene>
<comment type="caution">
    <text evidence="1">The sequence shown here is derived from an EMBL/GenBank/DDBJ whole genome shotgun (WGS) entry which is preliminary data.</text>
</comment>
<dbReference type="OrthoDB" id="2339190at2759"/>